<dbReference type="Proteomes" id="UP000297703">
    <property type="component" value="Unassembled WGS sequence"/>
</dbReference>
<organism evidence="2 3">
    <name type="scientific">Platysternon megacephalum</name>
    <name type="common">big-headed turtle</name>
    <dbReference type="NCBI Taxonomy" id="55544"/>
    <lineage>
        <taxon>Eukaryota</taxon>
        <taxon>Metazoa</taxon>
        <taxon>Chordata</taxon>
        <taxon>Craniata</taxon>
        <taxon>Vertebrata</taxon>
        <taxon>Euteleostomi</taxon>
        <taxon>Archelosauria</taxon>
        <taxon>Testudinata</taxon>
        <taxon>Testudines</taxon>
        <taxon>Cryptodira</taxon>
        <taxon>Durocryptodira</taxon>
        <taxon>Testudinoidea</taxon>
        <taxon>Platysternidae</taxon>
        <taxon>Platysternon</taxon>
    </lineage>
</organism>
<evidence type="ECO:0000313" key="2">
    <source>
        <dbReference type="EMBL" id="TFJ99347.1"/>
    </source>
</evidence>
<keyword evidence="1" id="KW-1133">Transmembrane helix</keyword>
<reference evidence="2 3" key="1">
    <citation type="submission" date="2019-04" db="EMBL/GenBank/DDBJ databases">
        <title>Draft genome of the big-headed turtle Platysternon megacephalum.</title>
        <authorList>
            <person name="Gong S."/>
        </authorList>
    </citation>
    <scope>NUCLEOTIDE SEQUENCE [LARGE SCALE GENOMIC DNA]</scope>
    <source>
        <strain evidence="2">DO16091913</strain>
        <tissue evidence="2">Muscle</tissue>
    </source>
</reference>
<dbReference type="EMBL" id="QXTE01000335">
    <property type="protein sequence ID" value="TFJ99347.1"/>
    <property type="molecule type" value="Genomic_DNA"/>
</dbReference>
<reference evidence="2 3" key="2">
    <citation type="submission" date="2019-04" db="EMBL/GenBank/DDBJ databases">
        <title>The genome sequence of big-headed turtle.</title>
        <authorList>
            <person name="Gong S."/>
        </authorList>
    </citation>
    <scope>NUCLEOTIDE SEQUENCE [LARGE SCALE GENOMIC DNA]</scope>
    <source>
        <strain evidence="2">DO16091913</strain>
        <tissue evidence="2">Muscle</tissue>
    </source>
</reference>
<feature type="transmembrane region" description="Helical" evidence="1">
    <location>
        <begin position="14"/>
        <end position="37"/>
    </location>
</feature>
<proteinExistence type="predicted"/>
<accession>A0A4D9DSA3</accession>
<name>A0A4D9DSA3_9SAUR</name>
<keyword evidence="1" id="KW-0472">Membrane</keyword>
<keyword evidence="3" id="KW-1185">Reference proteome</keyword>
<sequence length="87" mass="9298">MLKFLSLVAEPRSWSSHIAVVVVMVVVPLVVLVAVLLKLQKKNIAFPASATLSQQAGDAGLMQELAELTQPEDTSGGDRNLEVEISV</sequence>
<dbReference type="AlphaFoldDB" id="A0A4D9DSA3"/>
<gene>
    <name evidence="2" type="ORF">DR999_PMT18660</name>
</gene>
<protein>
    <submittedName>
        <fullName evidence="2">Titin-like</fullName>
    </submittedName>
</protein>
<comment type="caution">
    <text evidence="2">The sequence shown here is derived from an EMBL/GenBank/DDBJ whole genome shotgun (WGS) entry which is preliminary data.</text>
</comment>
<keyword evidence="1" id="KW-0812">Transmembrane</keyword>
<evidence type="ECO:0000256" key="1">
    <source>
        <dbReference type="SAM" id="Phobius"/>
    </source>
</evidence>
<evidence type="ECO:0000313" key="3">
    <source>
        <dbReference type="Proteomes" id="UP000297703"/>
    </source>
</evidence>